<comment type="caution">
    <text evidence="1">The sequence shown here is derived from an EMBL/GenBank/DDBJ whole genome shotgun (WGS) entry which is preliminary data.</text>
</comment>
<reference evidence="1" key="1">
    <citation type="journal article" date="2015" name="Proc. Natl. Acad. Sci. U.S.A.">
        <title>Networks of energetic and metabolic interactions define dynamics in microbial communities.</title>
        <authorList>
            <person name="Embree M."/>
            <person name="Liu J.K."/>
            <person name="Al-Bassam M.M."/>
            <person name="Zengler K."/>
        </authorList>
    </citation>
    <scope>NUCLEOTIDE SEQUENCE</scope>
</reference>
<dbReference type="AlphaFoldDB" id="A0A0W8FI54"/>
<protein>
    <submittedName>
        <fullName evidence="1">Uncharacterized protein</fullName>
    </submittedName>
</protein>
<sequence length="41" mass="4186">MGFLQPVPGRCPKGFEGRAPNPSDIAIFAGLSAVMDGQPGV</sequence>
<proteinExistence type="predicted"/>
<gene>
    <name evidence="1" type="ORF">ASZ90_009719</name>
</gene>
<dbReference type="EMBL" id="LNQE01001180">
    <property type="protein sequence ID" value="KUG20532.1"/>
    <property type="molecule type" value="Genomic_DNA"/>
</dbReference>
<name>A0A0W8FI54_9ZZZZ</name>
<evidence type="ECO:0000313" key="1">
    <source>
        <dbReference type="EMBL" id="KUG20532.1"/>
    </source>
</evidence>
<organism evidence="1">
    <name type="scientific">hydrocarbon metagenome</name>
    <dbReference type="NCBI Taxonomy" id="938273"/>
    <lineage>
        <taxon>unclassified sequences</taxon>
        <taxon>metagenomes</taxon>
        <taxon>ecological metagenomes</taxon>
    </lineage>
</organism>
<accession>A0A0W8FI54</accession>